<keyword evidence="3 9" id="KW-0479">Metal-binding</keyword>
<dbReference type="Proteomes" id="UP000199334">
    <property type="component" value="Unassembled WGS sequence"/>
</dbReference>
<dbReference type="UniPathway" id="UPA00060">
    <property type="reaction ID" value="UER00141"/>
</dbReference>
<protein>
    <recommendedName>
        <fullName evidence="9">Thiamine-phosphate synthase</fullName>
        <shortName evidence="9">TP synthase</shortName>
        <shortName evidence="9">TPS</shortName>
        <ecNumber evidence="9">2.5.1.3</ecNumber>
    </recommendedName>
    <alternativeName>
        <fullName evidence="9">Thiamine-phosphate pyrophosphorylase</fullName>
        <shortName evidence="9">TMP pyrophosphorylase</shortName>
        <shortName evidence="9">TMP-PPase</shortName>
    </alternativeName>
</protein>
<reference evidence="13 14" key="1">
    <citation type="submission" date="2016-10" db="EMBL/GenBank/DDBJ databases">
        <authorList>
            <person name="de Groot N.N."/>
        </authorList>
    </citation>
    <scope>NUCLEOTIDE SEQUENCE [LARGE SCALE GENOMIC DNA]</scope>
    <source>
        <strain evidence="13 14">CGMCC 1.3442</strain>
    </source>
</reference>
<comment type="catalytic activity">
    <reaction evidence="8 9 10">
        <text>2-[(2R,5Z)-2-carboxy-4-methylthiazol-5(2H)-ylidene]ethyl phosphate + 4-amino-2-methyl-5-(diphosphooxymethyl)pyrimidine + 2 H(+) = thiamine phosphate + CO2 + diphosphate</text>
        <dbReference type="Rhea" id="RHEA:47844"/>
        <dbReference type="ChEBI" id="CHEBI:15378"/>
        <dbReference type="ChEBI" id="CHEBI:16526"/>
        <dbReference type="ChEBI" id="CHEBI:33019"/>
        <dbReference type="ChEBI" id="CHEBI:37575"/>
        <dbReference type="ChEBI" id="CHEBI:57841"/>
        <dbReference type="ChEBI" id="CHEBI:62899"/>
        <dbReference type="EC" id="2.5.1.3"/>
    </reaction>
</comment>
<evidence type="ECO:0000256" key="4">
    <source>
        <dbReference type="ARBA" id="ARBA00022842"/>
    </source>
</evidence>
<feature type="binding site" evidence="9">
    <location>
        <position position="73"/>
    </location>
    <ligand>
        <name>Mg(2+)</name>
        <dbReference type="ChEBI" id="CHEBI:18420"/>
    </ligand>
</feature>
<comment type="function">
    <text evidence="9">Condenses 4-methyl-5-(beta-hydroxyethyl)thiazole monophosphate (THZ-P) and 2-methyl-4-amino-5-hydroxymethyl pyrimidine pyrophosphate (HMP-PP) to form thiamine monophosphate (TMP).</text>
</comment>
<feature type="binding site" evidence="9">
    <location>
        <position position="139"/>
    </location>
    <ligand>
        <name>4-amino-2-methyl-5-(diphosphooxymethyl)pyrimidine</name>
        <dbReference type="ChEBI" id="CHEBI:57841"/>
    </ligand>
</feature>
<keyword evidence="2 9" id="KW-0808">Transferase</keyword>
<comment type="pathway">
    <text evidence="1 9 11">Cofactor biosynthesis; thiamine diphosphate biosynthesis; thiamine phosphate from 4-amino-2-methyl-5-diphosphomethylpyrimidine and 4-methyl-5-(2-phosphoethyl)-thiazole: step 1/1.</text>
</comment>
<feature type="binding site" evidence="9">
    <location>
        <begin position="37"/>
        <end position="41"/>
    </location>
    <ligand>
        <name>4-amino-2-methyl-5-(diphosphooxymethyl)pyrimidine</name>
        <dbReference type="ChEBI" id="CHEBI:57841"/>
    </ligand>
</feature>
<dbReference type="GO" id="GO:0004789">
    <property type="term" value="F:thiamine-phosphate diphosphorylase activity"/>
    <property type="evidence" value="ECO:0007669"/>
    <property type="project" value="UniProtKB-UniRule"/>
</dbReference>
<comment type="similarity">
    <text evidence="9 10">Belongs to the thiamine-phosphate synthase family.</text>
</comment>
<dbReference type="GO" id="GO:0000287">
    <property type="term" value="F:magnesium ion binding"/>
    <property type="evidence" value="ECO:0007669"/>
    <property type="project" value="UniProtKB-UniRule"/>
</dbReference>
<evidence type="ECO:0000256" key="5">
    <source>
        <dbReference type="ARBA" id="ARBA00022977"/>
    </source>
</evidence>
<evidence type="ECO:0000259" key="12">
    <source>
        <dbReference type="Pfam" id="PF02581"/>
    </source>
</evidence>
<dbReference type="GO" id="GO:0009229">
    <property type="term" value="P:thiamine diphosphate biosynthetic process"/>
    <property type="evidence" value="ECO:0007669"/>
    <property type="project" value="UniProtKB-UniRule"/>
</dbReference>
<evidence type="ECO:0000256" key="7">
    <source>
        <dbReference type="ARBA" id="ARBA00047851"/>
    </source>
</evidence>
<accession>A0A1H0G1U0</accession>
<organism evidence="13 14">
    <name type="scientific">Tenuibacillus multivorans</name>
    <dbReference type="NCBI Taxonomy" id="237069"/>
    <lineage>
        <taxon>Bacteria</taxon>
        <taxon>Bacillati</taxon>
        <taxon>Bacillota</taxon>
        <taxon>Bacilli</taxon>
        <taxon>Bacillales</taxon>
        <taxon>Bacillaceae</taxon>
        <taxon>Tenuibacillus</taxon>
    </lineage>
</organism>
<dbReference type="RefSeq" id="WP_093857970.1">
    <property type="nucleotide sequence ID" value="NZ_BJVZ01000020.1"/>
</dbReference>
<evidence type="ECO:0000256" key="8">
    <source>
        <dbReference type="ARBA" id="ARBA00047883"/>
    </source>
</evidence>
<keyword evidence="4 9" id="KW-0460">Magnesium</keyword>
<dbReference type="Pfam" id="PF02581">
    <property type="entry name" value="TMP-TENI"/>
    <property type="match status" value="1"/>
</dbReference>
<sequence length="204" mass="22421">MDRALLRKYFIMGSQNCEREPVEILKEAIEAGVTIFQFREKGSYALKGQAKVNLGRQLRDVCLTYDIPFIINDDAELVEILGADGIHVGQDDEKAEALRERYPDKIIGLSVSNMREFERSPIDQVDYVGAGPIFGTSTKEDAKVPVGTAWIKRLREELPNTPIVGIGGITPENAQEVIEAGADGVSVISAITRSNDISKTVQSL</sequence>
<dbReference type="SUPFAM" id="SSF51391">
    <property type="entry name" value="Thiamin phosphate synthase"/>
    <property type="match status" value="1"/>
</dbReference>
<evidence type="ECO:0000256" key="1">
    <source>
        <dbReference type="ARBA" id="ARBA00005165"/>
    </source>
</evidence>
<keyword evidence="14" id="KW-1185">Reference proteome</keyword>
<evidence type="ECO:0000256" key="11">
    <source>
        <dbReference type="RuleBase" id="RU004253"/>
    </source>
</evidence>
<dbReference type="EMBL" id="FNIG01000014">
    <property type="protein sequence ID" value="SDO00709.1"/>
    <property type="molecule type" value="Genomic_DNA"/>
</dbReference>
<dbReference type="Gene3D" id="3.20.20.70">
    <property type="entry name" value="Aldolase class I"/>
    <property type="match status" value="1"/>
</dbReference>
<dbReference type="GO" id="GO:0009228">
    <property type="term" value="P:thiamine biosynthetic process"/>
    <property type="evidence" value="ECO:0007669"/>
    <property type="project" value="UniProtKB-KW"/>
</dbReference>
<evidence type="ECO:0000313" key="13">
    <source>
        <dbReference type="EMBL" id="SDO00709.1"/>
    </source>
</evidence>
<feature type="binding site" evidence="9">
    <location>
        <begin position="136"/>
        <end position="138"/>
    </location>
    <ligand>
        <name>2-[(2R,5Z)-2-carboxy-4-methylthiazol-5(2H)-ylidene]ethyl phosphate</name>
        <dbReference type="ChEBI" id="CHEBI:62899"/>
    </ligand>
</feature>
<dbReference type="GO" id="GO:0005737">
    <property type="term" value="C:cytoplasm"/>
    <property type="evidence" value="ECO:0007669"/>
    <property type="project" value="TreeGrafter"/>
</dbReference>
<name>A0A1H0G1U0_9BACI</name>
<gene>
    <name evidence="9" type="primary">thiE</name>
    <name evidence="13" type="ORF">SAMN05216498_0435</name>
</gene>
<evidence type="ECO:0000313" key="14">
    <source>
        <dbReference type="Proteomes" id="UP000199334"/>
    </source>
</evidence>
<feature type="binding site" evidence="9">
    <location>
        <position position="110"/>
    </location>
    <ligand>
        <name>4-amino-2-methyl-5-(diphosphooxymethyl)pyrimidine</name>
        <dbReference type="ChEBI" id="CHEBI:57841"/>
    </ligand>
</feature>
<dbReference type="PANTHER" id="PTHR20857">
    <property type="entry name" value="THIAMINE-PHOSPHATE PYROPHOSPHORYLASE"/>
    <property type="match status" value="1"/>
</dbReference>
<dbReference type="InterPro" id="IPR036206">
    <property type="entry name" value="ThiamineP_synth_sf"/>
</dbReference>
<dbReference type="PANTHER" id="PTHR20857:SF15">
    <property type="entry name" value="THIAMINE-PHOSPHATE SYNTHASE"/>
    <property type="match status" value="1"/>
</dbReference>
<dbReference type="EC" id="2.5.1.3" evidence="9"/>
<keyword evidence="5 9" id="KW-0784">Thiamine biosynthesis</keyword>
<comment type="catalytic activity">
    <reaction evidence="6 9 10">
        <text>4-methyl-5-(2-phosphooxyethyl)-thiazole + 4-amino-2-methyl-5-(diphosphooxymethyl)pyrimidine + H(+) = thiamine phosphate + diphosphate</text>
        <dbReference type="Rhea" id="RHEA:22328"/>
        <dbReference type="ChEBI" id="CHEBI:15378"/>
        <dbReference type="ChEBI" id="CHEBI:33019"/>
        <dbReference type="ChEBI" id="CHEBI:37575"/>
        <dbReference type="ChEBI" id="CHEBI:57841"/>
        <dbReference type="ChEBI" id="CHEBI:58296"/>
        <dbReference type="EC" id="2.5.1.3"/>
    </reaction>
</comment>
<feature type="binding site" evidence="9">
    <location>
        <position position="92"/>
    </location>
    <ligand>
        <name>Mg(2+)</name>
        <dbReference type="ChEBI" id="CHEBI:18420"/>
    </ligand>
</feature>
<evidence type="ECO:0000256" key="2">
    <source>
        <dbReference type="ARBA" id="ARBA00022679"/>
    </source>
</evidence>
<feature type="binding site" evidence="9">
    <location>
        <position position="168"/>
    </location>
    <ligand>
        <name>2-[(2R,5Z)-2-carboxy-4-methylthiazol-5(2H)-ylidene]ethyl phosphate</name>
        <dbReference type="ChEBI" id="CHEBI:62899"/>
    </ligand>
</feature>
<evidence type="ECO:0000256" key="3">
    <source>
        <dbReference type="ARBA" id="ARBA00022723"/>
    </source>
</evidence>
<dbReference type="STRING" id="237069.SAMN05216498_0435"/>
<feature type="binding site" evidence="9">
    <location>
        <position position="72"/>
    </location>
    <ligand>
        <name>4-amino-2-methyl-5-(diphosphooxymethyl)pyrimidine</name>
        <dbReference type="ChEBI" id="CHEBI:57841"/>
    </ligand>
</feature>
<dbReference type="CDD" id="cd00564">
    <property type="entry name" value="TMP_TenI"/>
    <property type="match status" value="1"/>
</dbReference>
<dbReference type="InterPro" id="IPR034291">
    <property type="entry name" value="TMP_synthase"/>
</dbReference>
<dbReference type="NCBIfam" id="TIGR00693">
    <property type="entry name" value="thiE"/>
    <property type="match status" value="1"/>
</dbReference>
<evidence type="ECO:0000256" key="9">
    <source>
        <dbReference type="HAMAP-Rule" id="MF_00097"/>
    </source>
</evidence>
<comment type="cofactor">
    <cofactor evidence="9">
        <name>Mg(2+)</name>
        <dbReference type="ChEBI" id="CHEBI:18420"/>
    </cofactor>
    <text evidence="9">Binds 1 Mg(2+) ion per subunit.</text>
</comment>
<evidence type="ECO:0000256" key="6">
    <source>
        <dbReference type="ARBA" id="ARBA00047334"/>
    </source>
</evidence>
<dbReference type="AlphaFoldDB" id="A0A1H0G1U0"/>
<evidence type="ECO:0000256" key="10">
    <source>
        <dbReference type="RuleBase" id="RU003826"/>
    </source>
</evidence>
<comment type="catalytic activity">
    <reaction evidence="7 9 10">
        <text>2-(2-carboxy-4-methylthiazol-5-yl)ethyl phosphate + 4-amino-2-methyl-5-(diphosphooxymethyl)pyrimidine + 2 H(+) = thiamine phosphate + CO2 + diphosphate</text>
        <dbReference type="Rhea" id="RHEA:47848"/>
        <dbReference type="ChEBI" id="CHEBI:15378"/>
        <dbReference type="ChEBI" id="CHEBI:16526"/>
        <dbReference type="ChEBI" id="CHEBI:33019"/>
        <dbReference type="ChEBI" id="CHEBI:37575"/>
        <dbReference type="ChEBI" id="CHEBI:57841"/>
        <dbReference type="ChEBI" id="CHEBI:62890"/>
        <dbReference type="EC" id="2.5.1.3"/>
    </reaction>
</comment>
<dbReference type="FunFam" id="3.20.20.70:FF:000096">
    <property type="entry name" value="Thiamine-phosphate synthase"/>
    <property type="match status" value="1"/>
</dbReference>
<dbReference type="OrthoDB" id="9812206at2"/>
<dbReference type="InterPro" id="IPR022998">
    <property type="entry name" value="ThiamineP_synth_TenI"/>
</dbReference>
<dbReference type="InterPro" id="IPR013785">
    <property type="entry name" value="Aldolase_TIM"/>
</dbReference>
<proteinExistence type="inferred from homology"/>
<feature type="domain" description="Thiamine phosphate synthase/TenI" evidence="12">
    <location>
        <begin position="9"/>
        <end position="191"/>
    </location>
</feature>
<feature type="binding site" evidence="9">
    <location>
        <begin position="188"/>
        <end position="189"/>
    </location>
    <ligand>
        <name>2-[(2R,5Z)-2-carboxy-4-methylthiazol-5(2H)-ylidene]ethyl phosphate</name>
        <dbReference type="ChEBI" id="CHEBI:62899"/>
    </ligand>
</feature>
<dbReference type="HAMAP" id="MF_00097">
    <property type="entry name" value="TMP_synthase"/>
    <property type="match status" value="1"/>
</dbReference>